<dbReference type="RefSeq" id="XP_015656719.1">
    <property type="nucleotide sequence ID" value="XM_015804741.1"/>
</dbReference>
<evidence type="ECO:0000259" key="2">
    <source>
        <dbReference type="Pfam" id="PF09734"/>
    </source>
</evidence>
<feature type="compositionally biased region" description="Polar residues" evidence="1">
    <location>
        <begin position="718"/>
        <end position="727"/>
    </location>
</feature>
<feature type="region of interest" description="Disordered" evidence="1">
    <location>
        <begin position="84"/>
        <end position="144"/>
    </location>
</feature>
<dbReference type="RefSeq" id="XP_015656720.1">
    <property type="nucleotide sequence ID" value="XM_015804742.1"/>
</dbReference>
<dbReference type="VEuPathDB" id="TriTrypDB:LpyrH10_14_1390"/>
<protein>
    <recommendedName>
        <fullName evidence="2">Transcription factor IIIC subunit 5 HTH domain-containing protein</fullName>
    </recommendedName>
</protein>
<name>A0A0M9FXR5_LEPPY</name>
<feature type="region of interest" description="Disordered" evidence="1">
    <location>
        <begin position="687"/>
        <end position="738"/>
    </location>
</feature>
<feature type="region of interest" description="Disordered" evidence="1">
    <location>
        <begin position="1"/>
        <end position="21"/>
    </location>
</feature>
<feature type="region of interest" description="Disordered" evidence="1">
    <location>
        <begin position="195"/>
        <end position="235"/>
    </location>
</feature>
<gene>
    <name evidence="3" type="ORF">ABB37_06424</name>
</gene>
<sequence>MDPPSAPASSQPQPPRPTAMPRFRSFVSVELPFTLAPTVTCATQPDLPASAAPCVCPVGAANDVEAFLPASFVAECLQRAVPQRTSVRPDDTVKRRGDGGGGAAPAPSANTDDADLHADSADDESRSSSSGSSSGGSDGDDDVATAGVAANREGATKKISTQKSEVRLLTRHRRDYCTDPIFSNWRSTNWEAVVAKPSDTDEERRDRMENYTGDRQEDVDDAADGTQSQKRRRQEVFPSIEPQVLLNGYYRNDLLVQVRRTRRVRRFRDPATNAVLREELIPNGADNGSGGREGGRVGEPTLATAVLGVVSRELELARPADFTFSLFTPEQLRESPSLCGADFFPPAHYLSAKAPFEVRYEPGKDANTSVTSGNHVDGAASLAALRGDPAGASAESGTNAELRVSGGTPSAALPPTGVSSQFEFGALPTISVGPEETTALPTRLHAHDDFLHHLPSSLDGSRDDDPPEVRMMVRLLAERPAWIVHDLTNAMLQSGVCPRTHRNKQVMNCFTYVIRNGPFNRLRLRLGYDPYANSSSAPYERIAVRLHRRSDIGVRLRDVSRSPLIENVLRLLLERDRARRVAYKAEPGHERRSTLLELQCRAIREGLLVLPYQPIDAMDDAVIADVVRNVVVVDEPMERSQRGQRRGWLSEAAYTRAMTHFTDSLVLLLEQEVEPLLRKFNGEDEAAHAKMKKSGPNVNSTTSASQQTTSRDDEEDNSSFSAMSSATAGDLSSDDDDE</sequence>
<dbReference type="Pfam" id="PF09734">
    <property type="entry name" value="Tau95"/>
    <property type="match status" value="1"/>
</dbReference>
<organism evidence="3 4">
    <name type="scientific">Leptomonas pyrrhocoris</name>
    <name type="common">Firebug parasite</name>
    <dbReference type="NCBI Taxonomy" id="157538"/>
    <lineage>
        <taxon>Eukaryota</taxon>
        <taxon>Discoba</taxon>
        <taxon>Euglenozoa</taxon>
        <taxon>Kinetoplastea</taxon>
        <taxon>Metakinetoplastina</taxon>
        <taxon>Trypanosomatida</taxon>
        <taxon>Trypanosomatidae</taxon>
        <taxon>Leishmaniinae</taxon>
        <taxon>Leptomonas</taxon>
    </lineage>
</organism>
<evidence type="ECO:0000313" key="4">
    <source>
        <dbReference type="Proteomes" id="UP000037923"/>
    </source>
</evidence>
<feature type="compositionally biased region" description="Basic and acidic residues" evidence="1">
    <location>
        <begin position="87"/>
        <end position="98"/>
    </location>
</feature>
<feature type="compositionally biased region" description="Low complexity" evidence="1">
    <location>
        <begin position="700"/>
        <end position="709"/>
    </location>
</feature>
<keyword evidence="4" id="KW-1185">Reference proteome</keyword>
<dbReference type="GO" id="GO:0001002">
    <property type="term" value="F:RNA polymerase III type 1 promoter sequence-specific DNA binding"/>
    <property type="evidence" value="ECO:0007669"/>
    <property type="project" value="TreeGrafter"/>
</dbReference>
<evidence type="ECO:0000313" key="3">
    <source>
        <dbReference type="EMBL" id="KPA78280.1"/>
    </source>
</evidence>
<feature type="compositionally biased region" description="Basic and acidic residues" evidence="1">
    <location>
        <begin position="198"/>
        <end position="216"/>
    </location>
</feature>
<reference evidence="3 4" key="1">
    <citation type="submission" date="2015-07" db="EMBL/GenBank/DDBJ databases">
        <title>High-quality genome of monoxenous trypanosomatid Leptomonas pyrrhocoris.</title>
        <authorList>
            <person name="Flegontov P."/>
            <person name="Butenko A."/>
            <person name="Firsov S."/>
            <person name="Vlcek C."/>
            <person name="Logacheva M.D."/>
            <person name="Field M."/>
            <person name="Filatov D."/>
            <person name="Flegontova O."/>
            <person name="Gerasimov E."/>
            <person name="Jackson A.P."/>
            <person name="Kelly S."/>
            <person name="Opperdoes F."/>
            <person name="O'Reilly A."/>
            <person name="Votypka J."/>
            <person name="Yurchenko V."/>
            <person name="Lukes J."/>
        </authorList>
    </citation>
    <scope>NUCLEOTIDE SEQUENCE [LARGE SCALE GENOMIC DNA]</scope>
    <source>
        <strain evidence="3">H10</strain>
    </source>
</reference>
<dbReference type="OrthoDB" id="5598268at2759"/>
<dbReference type="AlphaFoldDB" id="A0A0M9FXR5"/>
<dbReference type="EMBL" id="LGTL01000014">
    <property type="protein sequence ID" value="KPA78280.1"/>
    <property type="molecule type" value="Genomic_DNA"/>
</dbReference>
<comment type="caution">
    <text evidence="3">The sequence shown here is derived from an EMBL/GenBank/DDBJ whole genome shotgun (WGS) entry which is preliminary data.</text>
</comment>
<dbReference type="PANTHER" id="PTHR13230:SF5">
    <property type="entry name" value="GENERAL TRANSCRIPTION FACTOR 3C POLYPEPTIDE 5"/>
    <property type="match status" value="1"/>
</dbReference>
<dbReference type="Proteomes" id="UP000037923">
    <property type="component" value="Unassembled WGS sequence"/>
</dbReference>
<dbReference type="OMA" id="GWRSTNW"/>
<feature type="compositionally biased region" description="Pro residues" evidence="1">
    <location>
        <begin position="1"/>
        <end position="18"/>
    </location>
</feature>
<dbReference type="EMBL" id="LGTL01000014">
    <property type="protein sequence ID" value="KPA78281.1"/>
    <property type="molecule type" value="Genomic_DNA"/>
</dbReference>
<dbReference type="GeneID" id="26906713"/>
<proteinExistence type="predicted"/>
<dbReference type="GO" id="GO:0000127">
    <property type="term" value="C:transcription factor TFIIIC complex"/>
    <property type="evidence" value="ECO:0007669"/>
    <property type="project" value="InterPro"/>
</dbReference>
<dbReference type="InterPro" id="IPR040454">
    <property type="entry name" value="TF_IIIC_Tfc1/Sfc1"/>
</dbReference>
<dbReference type="PANTHER" id="PTHR13230">
    <property type="entry name" value="GENERAL TRANSCRIPTION FACTOR IIIC, POLYPEPTIDE 5"/>
    <property type="match status" value="1"/>
</dbReference>
<feature type="compositionally biased region" description="Basic and acidic residues" evidence="1">
    <location>
        <begin position="114"/>
        <end position="126"/>
    </location>
</feature>
<dbReference type="GO" id="GO:0006384">
    <property type="term" value="P:transcription initiation at RNA polymerase III promoter"/>
    <property type="evidence" value="ECO:0007669"/>
    <property type="project" value="InterPro"/>
</dbReference>
<evidence type="ECO:0000256" key="1">
    <source>
        <dbReference type="SAM" id="MobiDB-lite"/>
    </source>
</evidence>
<feature type="region of interest" description="Disordered" evidence="1">
    <location>
        <begin position="389"/>
        <end position="409"/>
    </location>
</feature>
<dbReference type="InterPro" id="IPR019136">
    <property type="entry name" value="TF_IIIC_su-5_HTH"/>
</dbReference>
<feature type="domain" description="Transcription factor IIIC subunit 5 HTH" evidence="2">
    <location>
        <begin position="343"/>
        <end position="545"/>
    </location>
</feature>
<dbReference type="GO" id="GO:0001003">
    <property type="term" value="F:RNA polymerase III type 2 promoter sequence-specific DNA binding"/>
    <property type="evidence" value="ECO:0007669"/>
    <property type="project" value="TreeGrafter"/>
</dbReference>
<accession>A0A0M9FXR5</accession>